<keyword evidence="4" id="KW-1185">Reference proteome</keyword>
<protein>
    <submittedName>
        <fullName evidence="3">Glycosyltransferase</fullName>
        <ecNumber evidence="3">2.4.-.-</ecNumber>
    </submittedName>
</protein>
<feature type="domain" description="Glycosyl transferase family 1" evidence="2">
    <location>
        <begin position="175"/>
        <end position="333"/>
    </location>
</feature>
<keyword evidence="3" id="KW-0328">Glycosyltransferase</keyword>
<keyword evidence="1" id="KW-0472">Membrane</keyword>
<dbReference type="EMBL" id="JAPDPJ010000011">
    <property type="protein sequence ID" value="MCW3786240.1"/>
    <property type="molecule type" value="Genomic_DNA"/>
</dbReference>
<organism evidence="3 4">
    <name type="scientific">Plebeiibacterium sediminum</name>
    <dbReference type="NCBI Taxonomy" id="2992112"/>
    <lineage>
        <taxon>Bacteria</taxon>
        <taxon>Pseudomonadati</taxon>
        <taxon>Bacteroidota</taxon>
        <taxon>Bacteroidia</taxon>
        <taxon>Marinilabiliales</taxon>
        <taxon>Marinilabiliaceae</taxon>
        <taxon>Plebeiibacterium</taxon>
    </lineage>
</organism>
<feature type="transmembrane region" description="Helical" evidence="1">
    <location>
        <begin position="88"/>
        <end position="107"/>
    </location>
</feature>
<dbReference type="InterPro" id="IPR001296">
    <property type="entry name" value="Glyco_trans_1"/>
</dbReference>
<dbReference type="RefSeq" id="WP_301189806.1">
    <property type="nucleotide sequence ID" value="NZ_JAPDPJ010000011.1"/>
</dbReference>
<name>A0AAE3SEB7_9BACT</name>
<evidence type="ECO:0000259" key="2">
    <source>
        <dbReference type="Pfam" id="PF00534"/>
    </source>
</evidence>
<keyword evidence="3" id="KW-0808">Transferase</keyword>
<evidence type="ECO:0000313" key="3">
    <source>
        <dbReference type="EMBL" id="MCW3786240.1"/>
    </source>
</evidence>
<keyword evidence="1" id="KW-0812">Transmembrane</keyword>
<dbReference type="AlphaFoldDB" id="A0AAE3SEB7"/>
<keyword evidence="1" id="KW-1133">Transmembrane helix</keyword>
<sequence length="355" mass="40590">MKKQKKNICILSKDLVAGGAEKQALMLAKTLNEYHNIYVIVFKNIIHHRNLRYIEENNIPIKVLNGSLFFNLFALFKALKAYHTDVLISYLFKGNVLCGVIGFLAGVKVRIGGVRNAFLKPHKEIFERVMHNHFNTYTIFNNLSGAALYSRRKFNKEKIVVIPNCIISPALIERKDDKIVEILTVGRFVPQKDYLTALKSISLVVKKGINNIHYTIIGWGELKDTIRSWIVELQLEQYVSIVINPTNILDYYKRATIYLSTSLFEGISNTIMEAMSYSLPCVVTDVGDNSRLVKNELNGFILKMKDADGIADALQTLILNFDMRDAYGRNSYQIISQEYSVERFTNEYLKIIDNA</sequence>
<evidence type="ECO:0000256" key="1">
    <source>
        <dbReference type="SAM" id="Phobius"/>
    </source>
</evidence>
<reference evidence="3" key="1">
    <citation type="submission" date="2022-10" db="EMBL/GenBank/DDBJ databases">
        <authorList>
            <person name="Yu W.X."/>
        </authorList>
    </citation>
    <scope>NUCLEOTIDE SEQUENCE</scope>
    <source>
        <strain evidence="3">AAT</strain>
    </source>
</reference>
<dbReference type="GO" id="GO:0016757">
    <property type="term" value="F:glycosyltransferase activity"/>
    <property type="evidence" value="ECO:0007669"/>
    <property type="project" value="UniProtKB-KW"/>
</dbReference>
<evidence type="ECO:0000313" key="4">
    <source>
        <dbReference type="Proteomes" id="UP001209229"/>
    </source>
</evidence>
<accession>A0AAE3SEB7</accession>
<dbReference type="Proteomes" id="UP001209229">
    <property type="component" value="Unassembled WGS sequence"/>
</dbReference>
<dbReference type="EC" id="2.4.-.-" evidence="3"/>
<dbReference type="Gene3D" id="3.40.50.2000">
    <property type="entry name" value="Glycogen Phosphorylase B"/>
    <property type="match status" value="2"/>
</dbReference>
<dbReference type="Pfam" id="PF00534">
    <property type="entry name" value="Glycos_transf_1"/>
    <property type="match status" value="1"/>
</dbReference>
<proteinExistence type="predicted"/>
<dbReference type="SUPFAM" id="SSF53756">
    <property type="entry name" value="UDP-Glycosyltransferase/glycogen phosphorylase"/>
    <property type="match status" value="1"/>
</dbReference>
<comment type="caution">
    <text evidence="3">The sequence shown here is derived from an EMBL/GenBank/DDBJ whole genome shotgun (WGS) entry which is preliminary data.</text>
</comment>
<dbReference type="PANTHER" id="PTHR12526">
    <property type="entry name" value="GLYCOSYLTRANSFERASE"/>
    <property type="match status" value="1"/>
</dbReference>
<gene>
    <name evidence="3" type="ORF">OM075_07170</name>
</gene>